<comment type="caution">
    <text evidence="17">The sequence shown here is derived from an EMBL/GenBank/DDBJ whole genome shotgun (WGS) entry which is preliminary data.</text>
</comment>
<keyword evidence="8" id="KW-0132">Cell division</keyword>
<keyword evidence="7" id="KW-0963">Cytoplasm</keyword>
<keyword evidence="15" id="KW-0137">Centromere</keyword>
<dbReference type="InterPro" id="IPR013959">
    <property type="entry name" value="DASH_Dad4"/>
</dbReference>
<keyword evidence="6" id="KW-0158">Chromosome</keyword>
<accession>A0A9P7D8R9</accession>
<evidence type="ECO:0000256" key="9">
    <source>
        <dbReference type="ARBA" id="ARBA00022701"/>
    </source>
</evidence>
<reference evidence="17" key="1">
    <citation type="journal article" date="2020" name="New Phytol.">
        <title>Comparative genomics reveals dynamic genome evolution in host specialist ectomycorrhizal fungi.</title>
        <authorList>
            <person name="Lofgren L.A."/>
            <person name="Nguyen N.H."/>
            <person name="Vilgalys R."/>
            <person name="Ruytinx J."/>
            <person name="Liao H.L."/>
            <person name="Branco S."/>
            <person name="Kuo A."/>
            <person name="LaButti K."/>
            <person name="Lipzen A."/>
            <person name="Andreopoulos W."/>
            <person name="Pangilinan J."/>
            <person name="Riley R."/>
            <person name="Hundley H."/>
            <person name="Na H."/>
            <person name="Barry K."/>
            <person name="Grigoriev I.V."/>
            <person name="Stajich J.E."/>
            <person name="Kennedy P.G."/>
        </authorList>
    </citation>
    <scope>NUCLEOTIDE SEQUENCE</scope>
    <source>
        <strain evidence="17">DOB743</strain>
    </source>
</reference>
<dbReference type="GO" id="GO:0042729">
    <property type="term" value="C:DASH complex"/>
    <property type="evidence" value="ECO:0007669"/>
    <property type="project" value="InterPro"/>
</dbReference>
<keyword evidence="12" id="KW-0206">Cytoskeleton</keyword>
<evidence type="ECO:0000256" key="10">
    <source>
        <dbReference type="ARBA" id="ARBA00022776"/>
    </source>
</evidence>
<keyword evidence="11" id="KW-0995">Kinetochore</keyword>
<evidence type="ECO:0000256" key="4">
    <source>
        <dbReference type="ARBA" id="ARBA00009754"/>
    </source>
</evidence>
<dbReference type="AlphaFoldDB" id="A0A9P7D8R9"/>
<evidence type="ECO:0000256" key="11">
    <source>
        <dbReference type="ARBA" id="ARBA00022838"/>
    </source>
</evidence>
<dbReference type="PANTHER" id="PTHR28222">
    <property type="entry name" value="DASH COMPLEX SUBUNIT DAD4"/>
    <property type="match status" value="1"/>
</dbReference>
<dbReference type="GO" id="GO:0008608">
    <property type="term" value="P:attachment of spindle microtubules to kinetochore"/>
    <property type="evidence" value="ECO:0007669"/>
    <property type="project" value="InterPro"/>
</dbReference>
<evidence type="ECO:0000256" key="14">
    <source>
        <dbReference type="ARBA" id="ARBA00023306"/>
    </source>
</evidence>
<evidence type="ECO:0000256" key="5">
    <source>
        <dbReference type="ARBA" id="ARBA00020259"/>
    </source>
</evidence>
<dbReference type="Proteomes" id="UP000714275">
    <property type="component" value="Unassembled WGS sequence"/>
</dbReference>
<evidence type="ECO:0000256" key="16">
    <source>
        <dbReference type="ARBA" id="ARBA00030569"/>
    </source>
</evidence>
<evidence type="ECO:0000256" key="12">
    <source>
        <dbReference type="ARBA" id="ARBA00023212"/>
    </source>
</evidence>
<keyword evidence="14" id="KW-0131">Cell cycle</keyword>
<evidence type="ECO:0000256" key="6">
    <source>
        <dbReference type="ARBA" id="ARBA00022454"/>
    </source>
</evidence>
<proteinExistence type="inferred from homology"/>
<protein>
    <recommendedName>
        <fullName evidence="5">DASH complex subunit DAD4</fullName>
    </recommendedName>
    <alternativeName>
        <fullName evidence="16">Outer kinetochore protein DAD4</fullName>
    </alternativeName>
</protein>
<evidence type="ECO:0000256" key="7">
    <source>
        <dbReference type="ARBA" id="ARBA00022490"/>
    </source>
</evidence>
<evidence type="ECO:0000313" key="17">
    <source>
        <dbReference type="EMBL" id="KAG1782731.1"/>
    </source>
</evidence>
<evidence type="ECO:0000256" key="13">
    <source>
        <dbReference type="ARBA" id="ARBA00023242"/>
    </source>
</evidence>
<evidence type="ECO:0000256" key="8">
    <source>
        <dbReference type="ARBA" id="ARBA00022618"/>
    </source>
</evidence>
<name>A0A9P7D8R9_9AGAM</name>
<dbReference type="PANTHER" id="PTHR28222:SF1">
    <property type="entry name" value="DASH COMPLEX SUBUNIT DAD4"/>
    <property type="match status" value="1"/>
</dbReference>
<dbReference type="Pfam" id="PF08650">
    <property type="entry name" value="DASH_Dad4"/>
    <property type="match status" value="2"/>
</dbReference>
<comment type="subcellular location">
    <subcellularLocation>
        <location evidence="3">Chromosome</location>
        <location evidence="3">Centromere</location>
        <location evidence="3">Kinetochore</location>
    </subcellularLocation>
    <subcellularLocation>
        <location evidence="2">Cytoplasm</location>
        <location evidence="2">Cytoskeleton</location>
        <location evidence="2">Spindle</location>
    </subcellularLocation>
    <subcellularLocation>
        <location evidence="1">Nucleus</location>
    </subcellularLocation>
</comment>
<evidence type="ECO:0000313" key="18">
    <source>
        <dbReference type="Proteomes" id="UP000714275"/>
    </source>
</evidence>
<keyword evidence="18" id="KW-1185">Reference proteome</keyword>
<keyword evidence="9" id="KW-0493">Microtubule</keyword>
<evidence type="ECO:0000256" key="2">
    <source>
        <dbReference type="ARBA" id="ARBA00004186"/>
    </source>
</evidence>
<organism evidence="17 18">
    <name type="scientific">Suillus placidus</name>
    <dbReference type="NCBI Taxonomy" id="48579"/>
    <lineage>
        <taxon>Eukaryota</taxon>
        <taxon>Fungi</taxon>
        <taxon>Dikarya</taxon>
        <taxon>Basidiomycota</taxon>
        <taxon>Agaricomycotina</taxon>
        <taxon>Agaricomycetes</taxon>
        <taxon>Agaricomycetidae</taxon>
        <taxon>Boletales</taxon>
        <taxon>Suillineae</taxon>
        <taxon>Suillaceae</taxon>
        <taxon>Suillus</taxon>
    </lineage>
</organism>
<keyword evidence="10" id="KW-0498">Mitosis</keyword>
<comment type="similarity">
    <text evidence="4">Belongs to the DASH complex DAD4 family.</text>
</comment>
<dbReference type="EMBL" id="JABBWD010000003">
    <property type="protein sequence ID" value="KAG1782731.1"/>
    <property type="molecule type" value="Genomic_DNA"/>
</dbReference>
<gene>
    <name evidence="17" type="ORF">EV702DRAFT_398623</name>
</gene>
<dbReference type="OrthoDB" id="5516652at2759"/>
<dbReference type="GO" id="GO:0072686">
    <property type="term" value="C:mitotic spindle"/>
    <property type="evidence" value="ECO:0007669"/>
    <property type="project" value="InterPro"/>
</dbReference>
<sequence>MENPHAERQSVLLERILKNASACTEMILELNHCVEVRIVATQMPSVIKSQLHLQEILRANASVKIAADLATKYRKNVQYNLAATTLHSEVP</sequence>
<keyword evidence="13" id="KW-0539">Nucleus</keyword>
<evidence type="ECO:0000256" key="3">
    <source>
        <dbReference type="ARBA" id="ARBA00004629"/>
    </source>
</evidence>
<dbReference type="GO" id="GO:0005874">
    <property type="term" value="C:microtubule"/>
    <property type="evidence" value="ECO:0007669"/>
    <property type="project" value="UniProtKB-KW"/>
</dbReference>
<evidence type="ECO:0000256" key="1">
    <source>
        <dbReference type="ARBA" id="ARBA00004123"/>
    </source>
</evidence>
<dbReference type="GO" id="GO:0051301">
    <property type="term" value="P:cell division"/>
    <property type="evidence" value="ECO:0007669"/>
    <property type="project" value="UniProtKB-KW"/>
</dbReference>
<evidence type="ECO:0000256" key="15">
    <source>
        <dbReference type="ARBA" id="ARBA00023328"/>
    </source>
</evidence>